<dbReference type="GO" id="GO:0005737">
    <property type="term" value="C:cytoplasm"/>
    <property type="evidence" value="ECO:0007669"/>
    <property type="project" value="TreeGrafter"/>
</dbReference>
<keyword evidence="1" id="KW-0560">Oxidoreductase</keyword>
<evidence type="ECO:0000256" key="1">
    <source>
        <dbReference type="ARBA" id="ARBA00023002"/>
    </source>
</evidence>
<feature type="domain" description="Phosphoadenosine phosphosulphate reductase" evidence="2">
    <location>
        <begin position="60"/>
        <end position="227"/>
    </location>
</feature>
<dbReference type="GO" id="GO:0019379">
    <property type="term" value="P:sulfate assimilation, phosphoadenylyl sulfate reduction by phosphoadenylyl-sulfate reductase (thioredoxin)"/>
    <property type="evidence" value="ECO:0007669"/>
    <property type="project" value="InterPro"/>
</dbReference>
<evidence type="ECO:0000313" key="3">
    <source>
        <dbReference type="EMBL" id="KAK9832865.1"/>
    </source>
</evidence>
<dbReference type="NCBIfam" id="NF002537">
    <property type="entry name" value="PRK02090.1"/>
    <property type="match status" value="1"/>
</dbReference>
<name>A0AAW1RHB5_9CHLO</name>
<evidence type="ECO:0000313" key="4">
    <source>
        <dbReference type="Proteomes" id="UP001438707"/>
    </source>
</evidence>
<dbReference type="PIRSF" id="PIRSF000857">
    <property type="entry name" value="PAPS_reductase"/>
    <property type="match status" value="1"/>
</dbReference>
<sequence>MAVPLQLSFTLPESRRHHCFCPHLTSKTSRLQHLEDQALSALSHAVDNYGNVVFPCALITGDVVILDLLARLGHLESGRVPVIFIDTFHLFPETHSFLKSLETKYKFKARVFKPAGFETKKDYSAKHGSDLFITDVDEYDRICKVEPFQRSLKESGTDVMLNGRRRDHGAERAHLEVFEAGKPLKCNPLAYWEFRDCWDYVEANKLEYHPLHDQGFPSIGDEQSTVPVPKEKWFEYGGERSGRFQNMTNADGSAKTECGIHVMSDATSEKGPAAELASAR</sequence>
<gene>
    <name evidence="3" type="ORF">WJX74_000020</name>
</gene>
<protein>
    <recommendedName>
        <fullName evidence="2">Phosphoadenosine phosphosulphate reductase domain-containing protein</fullName>
    </recommendedName>
</protein>
<evidence type="ECO:0000259" key="2">
    <source>
        <dbReference type="Pfam" id="PF01507"/>
    </source>
</evidence>
<dbReference type="InterPro" id="IPR014729">
    <property type="entry name" value="Rossmann-like_a/b/a_fold"/>
</dbReference>
<dbReference type="CDD" id="cd23945">
    <property type="entry name" value="PAPS_reductase"/>
    <property type="match status" value="1"/>
</dbReference>
<comment type="caution">
    <text evidence="3">The sequence shown here is derived from an EMBL/GenBank/DDBJ whole genome shotgun (WGS) entry which is preliminary data.</text>
</comment>
<proteinExistence type="predicted"/>
<accession>A0AAW1RHB5</accession>
<dbReference type="EMBL" id="JALJOS010000011">
    <property type="protein sequence ID" value="KAK9832865.1"/>
    <property type="molecule type" value="Genomic_DNA"/>
</dbReference>
<dbReference type="GO" id="GO:0004604">
    <property type="term" value="F:phosphoadenylyl-sulfate reductase (thioredoxin) activity"/>
    <property type="evidence" value="ECO:0007669"/>
    <property type="project" value="InterPro"/>
</dbReference>
<dbReference type="Gene3D" id="3.40.50.620">
    <property type="entry name" value="HUPs"/>
    <property type="match status" value="1"/>
</dbReference>
<organism evidence="3 4">
    <name type="scientific">Apatococcus lobatus</name>
    <dbReference type="NCBI Taxonomy" id="904363"/>
    <lineage>
        <taxon>Eukaryota</taxon>
        <taxon>Viridiplantae</taxon>
        <taxon>Chlorophyta</taxon>
        <taxon>core chlorophytes</taxon>
        <taxon>Trebouxiophyceae</taxon>
        <taxon>Chlorellales</taxon>
        <taxon>Chlorellaceae</taxon>
        <taxon>Apatococcus</taxon>
    </lineage>
</organism>
<dbReference type="SUPFAM" id="SSF52402">
    <property type="entry name" value="Adenine nucleotide alpha hydrolases-like"/>
    <property type="match status" value="1"/>
</dbReference>
<dbReference type="PANTHER" id="PTHR46509:SF2">
    <property type="entry name" value="PHOSPHOADENOSINE PHOSPHOSULFATE REDUCTASE"/>
    <property type="match status" value="1"/>
</dbReference>
<dbReference type="AlphaFoldDB" id="A0AAW1RHB5"/>
<dbReference type="Pfam" id="PF01507">
    <property type="entry name" value="PAPS_reduct"/>
    <property type="match status" value="1"/>
</dbReference>
<reference evidence="3 4" key="1">
    <citation type="journal article" date="2024" name="Nat. Commun.">
        <title>Phylogenomics reveals the evolutionary origins of lichenization in chlorophyte algae.</title>
        <authorList>
            <person name="Puginier C."/>
            <person name="Libourel C."/>
            <person name="Otte J."/>
            <person name="Skaloud P."/>
            <person name="Haon M."/>
            <person name="Grisel S."/>
            <person name="Petersen M."/>
            <person name="Berrin J.G."/>
            <person name="Delaux P.M."/>
            <person name="Dal Grande F."/>
            <person name="Keller J."/>
        </authorList>
    </citation>
    <scope>NUCLEOTIDE SEQUENCE [LARGE SCALE GENOMIC DNA]</scope>
    <source>
        <strain evidence="3 4">SAG 2145</strain>
    </source>
</reference>
<dbReference type="InterPro" id="IPR004511">
    <property type="entry name" value="PAPS/APS_Rdtase"/>
</dbReference>
<keyword evidence="4" id="KW-1185">Reference proteome</keyword>
<dbReference type="Proteomes" id="UP001438707">
    <property type="component" value="Unassembled WGS sequence"/>
</dbReference>
<dbReference type="PANTHER" id="PTHR46509">
    <property type="entry name" value="PHOSPHOADENOSINE PHOSPHOSULFATE REDUCTASE"/>
    <property type="match status" value="1"/>
</dbReference>
<dbReference type="InterPro" id="IPR002500">
    <property type="entry name" value="PAPS_reduct_dom"/>
</dbReference>